<evidence type="ECO:0000313" key="2">
    <source>
        <dbReference type="EMBL" id="KAK9927395.1"/>
    </source>
</evidence>
<sequence>MLYLHKRNLSFPRRRTSLPRAQLTIPSSFAKPRSAPPLCRDHHLTVAASPAIQNVPSHHRDNSLSRRTEPSRAAPSPSPPCSPCLLCARRRRCLPTVPRRCRTPARSARCRSILIIFIAGADPSPCSDRRCNQAIIASGRLFKLHQAQHGLF</sequence>
<evidence type="ECO:0000313" key="3">
    <source>
        <dbReference type="Proteomes" id="UP001457282"/>
    </source>
</evidence>
<name>A0AAW1WRH0_RUBAR</name>
<feature type="compositionally biased region" description="Basic and acidic residues" evidence="1">
    <location>
        <begin position="58"/>
        <end position="70"/>
    </location>
</feature>
<evidence type="ECO:0000256" key="1">
    <source>
        <dbReference type="SAM" id="MobiDB-lite"/>
    </source>
</evidence>
<gene>
    <name evidence="2" type="ORF">M0R45_024579</name>
</gene>
<dbReference type="EMBL" id="JBEDUW010000005">
    <property type="protein sequence ID" value="KAK9927395.1"/>
    <property type="molecule type" value="Genomic_DNA"/>
</dbReference>
<feature type="region of interest" description="Disordered" evidence="1">
    <location>
        <begin position="49"/>
        <end position="79"/>
    </location>
</feature>
<protein>
    <submittedName>
        <fullName evidence="2">Uncharacterized protein</fullName>
    </submittedName>
</protein>
<proteinExistence type="predicted"/>
<keyword evidence="3" id="KW-1185">Reference proteome</keyword>
<comment type="caution">
    <text evidence="2">The sequence shown here is derived from an EMBL/GenBank/DDBJ whole genome shotgun (WGS) entry which is preliminary data.</text>
</comment>
<organism evidence="2 3">
    <name type="scientific">Rubus argutus</name>
    <name type="common">Southern blackberry</name>
    <dbReference type="NCBI Taxonomy" id="59490"/>
    <lineage>
        <taxon>Eukaryota</taxon>
        <taxon>Viridiplantae</taxon>
        <taxon>Streptophyta</taxon>
        <taxon>Embryophyta</taxon>
        <taxon>Tracheophyta</taxon>
        <taxon>Spermatophyta</taxon>
        <taxon>Magnoliopsida</taxon>
        <taxon>eudicotyledons</taxon>
        <taxon>Gunneridae</taxon>
        <taxon>Pentapetalae</taxon>
        <taxon>rosids</taxon>
        <taxon>fabids</taxon>
        <taxon>Rosales</taxon>
        <taxon>Rosaceae</taxon>
        <taxon>Rosoideae</taxon>
        <taxon>Rosoideae incertae sedis</taxon>
        <taxon>Rubus</taxon>
    </lineage>
</organism>
<dbReference type="AlphaFoldDB" id="A0AAW1WRH0"/>
<reference evidence="2 3" key="1">
    <citation type="journal article" date="2023" name="G3 (Bethesda)">
        <title>A chromosome-length genome assembly and annotation of blackberry (Rubus argutus, cv. 'Hillquist').</title>
        <authorList>
            <person name="Bruna T."/>
            <person name="Aryal R."/>
            <person name="Dudchenko O."/>
            <person name="Sargent D.J."/>
            <person name="Mead D."/>
            <person name="Buti M."/>
            <person name="Cavallini A."/>
            <person name="Hytonen T."/>
            <person name="Andres J."/>
            <person name="Pham M."/>
            <person name="Weisz D."/>
            <person name="Mascagni F."/>
            <person name="Usai G."/>
            <person name="Natali L."/>
            <person name="Bassil N."/>
            <person name="Fernandez G.E."/>
            <person name="Lomsadze A."/>
            <person name="Armour M."/>
            <person name="Olukolu B."/>
            <person name="Poorten T."/>
            <person name="Britton C."/>
            <person name="Davik J."/>
            <person name="Ashrafi H."/>
            <person name="Aiden E.L."/>
            <person name="Borodovsky M."/>
            <person name="Worthington M."/>
        </authorList>
    </citation>
    <scope>NUCLEOTIDE SEQUENCE [LARGE SCALE GENOMIC DNA]</scope>
    <source>
        <strain evidence="2">PI 553951</strain>
    </source>
</reference>
<accession>A0AAW1WRH0</accession>
<dbReference type="Proteomes" id="UP001457282">
    <property type="component" value="Unassembled WGS sequence"/>
</dbReference>